<feature type="region of interest" description="Disordered" evidence="1">
    <location>
        <begin position="1"/>
        <end position="44"/>
    </location>
</feature>
<sequence>NRELKALTGHLPQPLQGQVLGNQGQPAEDTSDQEQLREEDQDKGISFTRNETCAFQDEGLARGLIYDCRKGICPSPEHSYVVCTIRIRWSYCAEH</sequence>
<accession>A0A8C0ZMX7</accession>
<evidence type="ECO:0000313" key="2">
    <source>
        <dbReference type="Ensembl" id="ENSCCNP00000004278.1"/>
    </source>
</evidence>
<organism evidence="2">
    <name type="scientific">Castor canadensis</name>
    <name type="common">American beaver</name>
    <dbReference type="NCBI Taxonomy" id="51338"/>
    <lineage>
        <taxon>Eukaryota</taxon>
        <taxon>Metazoa</taxon>
        <taxon>Chordata</taxon>
        <taxon>Craniata</taxon>
        <taxon>Vertebrata</taxon>
        <taxon>Euteleostomi</taxon>
        <taxon>Mammalia</taxon>
        <taxon>Eutheria</taxon>
        <taxon>Euarchontoglires</taxon>
        <taxon>Glires</taxon>
        <taxon>Rodentia</taxon>
        <taxon>Castorimorpha</taxon>
        <taxon>Castoridae</taxon>
        <taxon>Castor</taxon>
    </lineage>
</organism>
<name>A0A8C0ZMX7_CASCN</name>
<evidence type="ECO:0000256" key="1">
    <source>
        <dbReference type="SAM" id="MobiDB-lite"/>
    </source>
</evidence>
<dbReference type="Ensembl" id="ENSCCNT00000005603.1">
    <property type="protein sequence ID" value="ENSCCNP00000004278.1"/>
    <property type="gene ID" value="ENSCCNG00000004529.1"/>
</dbReference>
<feature type="compositionally biased region" description="Basic and acidic residues" evidence="1">
    <location>
        <begin position="34"/>
        <end position="43"/>
    </location>
</feature>
<feature type="compositionally biased region" description="Polar residues" evidence="1">
    <location>
        <begin position="15"/>
        <end position="25"/>
    </location>
</feature>
<dbReference type="AlphaFoldDB" id="A0A8C0ZMX7"/>
<reference evidence="2" key="1">
    <citation type="submission" date="2023-09" db="UniProtKB">
        <authorList>
            <consortium name="Ensembl"/>
        </authorList>
    </citation>
    <scope>IDENTIFICATION</scope>
</reference>
<protein>
    <submittedName>
        <fullName evidence="2">Uncharacterized protein</fullName>
    </submittedName>
</protein>
<proteinExistence type="predicted"/>